<dbReference type="AlphaFoldDB" id="A0A165FV21"/>
<dbReference type="RefSeq" id="XP_040767190.1">
    <property type="nucleotide sequence ID" value="XM_040902722.1"/>
</dbReference>
<dbReference type="GeneID" id="63819753"/>
<sequence>MTRCSRLAAPPNSFPPRHSATPRSDSSSSAHLPPRPPRRVPPLSFFKRRAIVFAAFGTIDHCMHASRSTCFSDRSSYRKRSPMLSIVCPAVSGWNNKPISALRMLKTGGLISTSTVLSMSTSNKLTTETAVTNIENLVEPIERLVIYQCTPHLCL</sequence>
<organism evidence="2 3">
    <name type="scientific">Laetiporus sulphureus 93-53</name>
    <dbReference type="NCBI Taxonomy" id="1314785"/>
    <lineage>
        <taxon>Eukaryota</taxon>
        <taxon>Fungi</taxon>
        <taxon>Dikarya</taxon>
        <taxon>Basidiomycota</taxon>
        <taxon>Agaricomycotina</taxon>
        <taxon>Agaricomycetes</taxon>
        <taxon>Polyporales</taxon>
        <taxon>Laetiporus</taxon>
    </lineage>
</organism>
<protein>
    <submittedName>
        <fullName evidence="2">Uncharacterized protein</fullName>
    </submittedName>
</protein>
<evidence type="ECO:0000313" key="2">
    <source>
        <dbReference type="EMBL" id="KZT09450.1"/>
    </source>
</evidence>
<name>A0A165FV21_9APHY</name>
<accession>A0A165FV21</accession>
<evidence type="ECO:0000313" key="3">
    <source>
        <dbReference type="Proteomes" id="UP000076871"/>
    </source>
</evidence>
<proteinExistence type="predicted"/>
<evidence type="ECO:0000256" key="1">
    <source>
        <dbReference type="SAM" id="MobiDB-lite"/>
    </source>
</evidence>
<gene>
    <name evidence="2" type="ORF">LAESUDRAFT_505783</name>
</gene>
<reference evidence="2 3" key="1">
    <citation type="journal article" date="2016" name="Mol. Biol. Evol.">
        <title>Comparative Genomics of Early-Diverging Mushroom-Forming Fungi Provides Insights into the Origins of Lignocellulose Decay Capabilities.</title>
        <authorList>
            <person name="Nagy L.G."/>
            <person name="Riley R."/>
            <person name="Tritt A."/>
            <person name="Adam C."/>
            <person name="Daum C."/>
            <person name="Floudas D."/>
            <person name="Sun H."/>
            <person name="Yadav J.S."/>
            <person name="Pangilinan J."/>
            <person name="Larsson K.H."/>
            <person name="Matsuura K."/>
            <person name="Barry K."/>
            <person name="Labutti K."/>
            <person name="Kuo R."/>
            <person name="Ohm R.A."/>
            <person name="Bhattacharya S.S."/>
            <person name="Shirouzu T."/>
            <person name="Yoshinaga Y."/>
            <person name="Martin F.M."/>
            <person name="Grigoriev I.V."/>
            <person name="Hibbett D.S."/>
        </authorList>
    </citation>
    <scope>NUCLEOTIDE SEQUENCE [LARGE SCALE GENOMIC DNA]</scope>
    <source>
        <strain evidence="2 3">93-53</strain>
    </source>
</reference>
<dbReference type="InParanoid" id="A0A165FV21"/>
<keyword evidence="3" id="KW-1185">Reference proteome</keyword>
<feature type="region of interest" description="Disordered" evidence="1">
    <location>
        <begin position="1"/>
        <end position="41"/>
    </location>
</feature>
<dbReference type="EMBL" id="KV427611">
    <property type="protein sequence ID" value="KZT09450.1"/>
    <property type="molecule type" value="Genomic_DNA"/>
</dbReference>
<dbReference type="Proteomes" id="UP000076871">
    <property type="component" value="Unassembled WGS sequence"/>
</dbReference>